<reference evidence="17" key="2">
    <citation type="submission" date="2025-08" db="UniProtKB">
        <authorList>
            <consortium name="RefSeq"/>
        </authorList>
    </citation>
    <scope>IDENTIFICATION</scope>
    <source>
        <tissue evidence="17">Blood</tissue>
    </source>
</reference>
<keyword evidence="9" id="KW-0735">Signal-anchor</keyword>
<evidence type="ECO:0000256" key="14">
    <source>
        <dbReference type="ARBA" id="ARBA00023212"/>
    </source>
</evidence>
<evidence type="ECO:0000256" key="4">
    <source>
        <dbReference type="ARBA" id="ARBA00007574"/>
    </source>
</evidence>
<evidence type="ECO:0000256" key="11">
    <source>
        <dbReference type="ARBA" id="ARBA00023136"/>
    </source>
</evidence>
<keyword evidence="7" id="KW-0963">Cytoplasm</keyword>
<keyword evidence="14" id="KW-0206">Cytoskeleton</keyword>
<dbReference type="Proteomes" id="UP000221080">
    <property type="component" value="Chromosome 17"/>
</dbReference>
<dbReference type="AlphaFoldDB" id="A0A979FCQ4"/>
<dbReference type="GO" id="GO:0016012">
    <property type="term" value="C:sarcoglycan complex"/>
    <property type="evidence" value="ECO:0007669"/>
    <property type="project" value="InterPro"/>
</dbReference>
<reference evidence="16" key="1">
    <citation type="journal article" date="2016" name="Nat. Commun.">
        <title>The channel catfish genome sequence provides insights into the evolution of scale formation in teleosts.</title>
        <authorList>
            <person name="Liu Z."/>
            <person name="Liu S."/>
            <person name="Yao J."/>
            <person name="Bao L."/>
            <person name="Zhang J."/>
            <person name="Li Y."/>
            <person name="Jiang C."/>
            <person name="Sun L."/>
            <person name="Wang R."/>
            <person name="Zhang Y."/>
            <person name="Zhou T."/>
            <person name="Zeng Q."/>
            <person name="Fu Q."/>
            <person name="Gao S."/>
            <person name="Li N."/>
            <person name="Koren S."/>
            <person name="Jiang Y."/>
            <person name="Zimin A."/>
            <person name="Xu P."/>
            <person name="Phillippy A.M."/>
            <person name="Geng X."/>
            <person name="Song L."/>
            <person name="Sun F."/>
            <person name="Li C."/>
            <person name="Wang X."/>
            <person name="Chen A."/>
            <person name="Jin Y."/>
            <person name="Yuan Z."/>
            <person name="Yang Y."/>
            <person name="Tan S."/>
            <person name="Peatman E."/>
            <person name="Lu J."/>
            <person name="Qin Z."/>
            <person name="Dunham R."/>
            <person name="Li Z."/>
            <person name="Sonstegard T."/>
            <person name="Feng J."/>
            <person name="Danzmann R.G."/>
            <person name="Schroeder S."/>
            <person name="Scheffler B."/>
            <person name="Duke M.V."/>
            <person name="Ballard L."/>
            <person name="Kucuktas H."/>
            <person name="Kaltenboeck L."/>
            <person name="Liu H."/>
            <person name="Armbruster J."/>
            <person name="Xie Y."/>
            <person name="Kirby M.L."/>
            <person name="Tian Y."/>
            <person name="Flanagan M.E."/>
            <person name="Mu W."/>
            <person name="Waldbieser G.C."/>
        </authorList>
    </citation>
    <scope>NUCLEOTIDE SEQUENCE [LARGE SCALE GENOMIC DNA]</scope>
    <source>
        <strain evidence="16">SDA103</strain>
    </source>
</reference>
<evidence type="ECO:0000256" key="13">
    <source>
        <dbReference type="ARBA" id="ARBA00023180"/>
    </source>
</evidence>
<dbReference type="InterPro" id="IPR006875">
    <property type="entry name" value="Sarcoglycan"/>
</dbReference>
<gene>
    <name evidence="17" type="primary">sgcg</name>
</gene>
<comment type="similarity">
    <text evidence="4">Belongs to the sarcoglycan beta/delta/gamma/zeta family.</text>
</comment>
<evidence type="ECO:0000313" key="16">
    <source>
        <dbReference type="Proteomes" id="UP000221080"/>
    </source>
</evidence>
<keyword evidence="13" id="KW-0325">Glycoprotein</keyword>
<evidence type="ECO:0000313" key="17">
    <source>
        <dbReference type="RefSeq" id="XP_047017530.1"/>
    </source>
</evidence>
<organism evidence="16 17">
    <name type="scientific">Ictalurus punctatus</name>
    <name type="common">Channel catfish</name>
    <name type="synonym">Silurus punctatus</name>
    <dbReference type="NCBI Taxonomy" id="7998"/>
    <lineage>
        <taxon>Eukaryota</taxon>
        <taxon>Metazoa</taxon>
        <taxon>Chordata</taxon>
        <taxon>Craniata</taxon>
        <taxon>Vertebrata</taxon>
        <taxon>Euteleostomi</taxon>
        <taxon>Actinopterygii</taxon>
        <taxon>Neopterygii</taxon>
        <taxon>Teleostei</taxon>
        <taxon>Ostariophysi</taxon>
        <taxon>Siluriformes</taxon>
        <taxon>Ictaluridae</taxon>
        <taxon>Ictalurus</taxon>
    </lineage>
</organism>
<feature type="transmembrane region" description="Helical" evidence="15">
    <location>
        <begin position="35"/>
        <end position="58"/>
    </location>
</feature>
<dbReference type="RefSeq" id="XP_047017530.1">
    <property type="nucleotide sequence ID" value="XM_047161574.2"/>
</dbReference>
<evidence type="ECO:0000256" key="2">
    <source>
        <dbReference type="ARBA" id="ARBA00004245"/>
    </source>
</evidence>
<comment type="subcellular location">
    <subcellularLocation>
        <location evidence="3">Cell membrane</location>
        <location evidence="3">Sarcolemma</location>
        <topology evidence="3">Single-pass type II membrane protein</topology>
    </subcellularLocation>
    <subcellularLocation>
        <location evidence="2">Cytoplasm</location>
        <location evidence="2">Cytoskeleton</location>
    </subcellularLocation>
</comment>
<accession>A0A979FCQ4</accession>
<evidence type="ECO:0000256" key="9">
    <source>
        <dbReference type="ARBA" id="ARBA00022968"/>
    </source>
</evidence>
<evidence type="ECO:0000256" key="15">
    <source>
        <dbReference type="SAM" id="Phobius"/>
    </source>
</evidence>
<evidence type="ECO:0000256" key="10">
    <source>
        <dbReference type="ARBA" id="ARBA00022989"/>
    </source>
</evidence>
<keyword evidence="11 15" id="KW-0472">Membrane</keyword>
<dbReference type="GeneID" id="108278201"/>
<evidence type="ECO:0000256" key="8">
    <source>
        <dbReference type="ARBA" id="ARBA00022692"/>
    </source>
</evidence>
<dbReference type="Pfam" id="PF04790">
    <property type="entry name" value="Sarcoglycan_1"/>
    <property type="match status" value="1"/>
</dbReference>
<evidence type="ECO:0000256" key="12">
    <source>
        <dbReference type="ARBA" id="ARBA00023157"/>
    </source>
</evidence>
<keyword evidence="6" id="KW-1003">Cell membrane</keyword>
<evidence type="ECO:0000256" key="6">
    <source>
        <dbReference type="ARBA" id="ARBA00022475"/>
    </source>
</evidence>
<keyword evidence="12" id="KW-1015">Disulfide bond</keyword>
<keyword evidence="16" id="KW-1185">Reference proteome</keyword>
<evidence type="ECO:0000256" key="7">
    <source>
        <dbReference type="ARBA" id="ARBA00022490"/>
    </source>
</evidence>
<evidence type="ECO:0000256" key="1">
    <source>
        <dbReference type="ARBA" id="ARBA00002860"/>
    </source>
</evidence>
<comment type="function">
    <text evidence="1">Component of the sarcoglycan complex, a subcomplex of the dystrophin-glycoprotein complex which forms a link between the F-actin cytoskeleton and the extracellular matrix.</text>
</comment>
<dbReference type="GO" id="GO:0048738">
    <property type="term" value="P:cardiac muscle tissue development"/>
    <property type="evidence" value="ECO:0007669"/>
    <property type="project" value="TreeGrafter"/>
</dbReference>
<dbReference type="GO" id="GO:0042383">
    <property type="term" value="C:sarcolemma"/>
    <property type="evidence" value="ECO:0007669"/>
    <property type="project" value="UniProtKB-SubCell"/>
</dbReference>
<name>A0A979FCQ4_ICTPU</name>
<protein>
    <recommendedName>
        <fullName evidence="5">Gamma-sarcoglycan</fullName>
    </recommendedName>
</protein>
<evidence type="ECO:0000256" key="3">
    <source>
        <dbReference type="ARBA" id="ARBA00004274"/>
    </source>
</evidence>
<dbReference type="CTD" id="6445"/>
<dbReference type="PANTHER" id="PTHR12939:SF4">
    <property type="entry name" value="GAMMA-SARCOGLYCAN"/>
    <property type="match status" value="1"/>
</dbReference>
<evidence type="ECO:0000256" key="5">
    <source>
        <dbReference type="ARBA" id="ARBA00020453"/>
    </source>
</evidence>
<sequence length="252" mass="27675">MVREQYISTTDESGVATPVPDSIYKIGIYGWRKRCLYLFVLLLIIILVVNFALTIWILRVMWFNTEGMGYLQVTEDGVRLEGESEFLFPLYAEEIDSREDSALLVHSTDNVTLNARNANGDVTGSVSVGPQGALFEHSVETPLVKAEPLRDLRLESPTRFLSMEAPKGVYIKAMAGNIDAESSLDVILHSTEGLLVLDAETIRLPKLPEGEAGSPGDSQGLYNMFEVCVCPSGKLFLSRAGLSSTCSESQEC</sequence>
<keyword evidence="10 15" id="KW-1133">Transmembrane helix</keyword>
<keyword evidence="8 15" id="KW-0812">Transmembrane</keyword>
<dbReference type="GO" id="GO:0005856">
    <property type="term" value="C:cytoskeleton"/>
    <property type="evidence" value="ECO:0007669"/>
    <property type="project" value="UniProtKB-SubCell"/>
</dbReference>
<dbReference type="InterPro" id="IPR039972">
    <property type="entry name" value="Sarcoglycan_gamma/delta/zeta"/>
</dbReference>
<dbReference type="PANTHER" id="PTHR12939">
    <property type="entry name" value="SARCOGLYCAN"/>
    <property type="match status" value="1"/>
</dbReference>
<dbReference type="GO" id="GO:0060047">
    <property type="term" value="P:heart contraction"/>
    <property type="evidence" value="ECO:0007669"/>
    <property type="project" value="TreeGrafter"/>
</dbReference>
<proteinExistence type="inferred from homology"/>